<accession>A0ACB9MAP8</accession>
<reference evidence="2" key="1">
    <citation type="journal article" date="2023" name="Front. Plant Sci.">
        <title>Chromosomal-level genome assembly of Melastoma candidum provides insights into trichome evolution.</title>
        <authorList>
            <person name="Zhong Y."/>
            <person name="Wu W."/>
            <person name="Sun C."/>
            <person name="Zou P."/>
            <person name="Liu Y."/>
            <person name="Dai S."/>
            <person name="Zhou R."/>
        </authorList>
    </citation>
    <scope>NUCLEOTIDE SEQUENCE [LARGE SCALE GENOMIC DNA]</scope>
</reference>
<dbReference type="Proteomes" id="UP001057402">
    <property type="component" value="Chromosome 10"/>
</dbReference>
<keyword evidence="2" id="KW-1185">Reference proteome</keyword>
<gene>
    <name evidence="1" type="ORF">MLD38_034250</name>
</gene>
<sequence>MASKSENLVLPSLSLEKLFCMKGGNGVNSYANNSQAQARHAQSVQPLLEETLDLVSLSDVEEKKHGNDSLRVFSIADLGCSSSSNTIHAINVIINHITKRHEALSLELPEFSAFYSDLPSNDFNTLFQLLPSHVCGKESPLVDDRSRSYFVAGVPGSFHRRLFPARSIDFFHSAFSLHWLSQVPESVTDNRSRAYNGGRVFIQGASESTVKAYRDQFQSDLAAFLRMRSVEMKRTGSMFLVCLGRTSPDPTDQGGPGLLFGTHFQDAWDDLVQEGLISSEKRDAFNVPVFAPSVQEFKEVLEADGSFCINKLQLFKGGSPFVLGKPEDDAAVGRALATTCRTIAGVLVDAHIGEWLSEELFSRVEMRATGDAKEVLEKVQLYHIVASLSFRNDHE</sequence>
<dbReference type="EMBL" id="CM042889">
    <property type="protein sequence ID" value="KAI4320805.1"/>
    <property type="molecule type" value="Genomic_DNA"/>
</dbReference>
<name>A0ACB9MAP8_9MYRT</name>
<proteinExistence type="predicted"/>
<evidence type="ECO:0000313" key="2">
    <source>
        <dbReference type="Proteomes" id="UP001057402"/>
    </source>
</evidence>
<evidence type="ECO:0000313" key="1">
    <source>
        <dbReference type="EMBL" id="KAI4320805.1"/>
    </source>
</evidence>
<protein>
    <submittedName>
        <fullName evidence="1">Uncharacterized protein</fullName>
    </submittedName>
</protein>
<organism evidence="1 2">
    <name type="scientific">Melastoma candidum</name>
    <dbReference type="NCBI Taxonomy" id="119954"/>
    <lineage>
        <taxon>Eukaryota</taxon>
        <taxon>Viridiplantae</taxon>
        <taxon>Streptophyta</taxon>
        <taxon>Embryophyta</taxon>
        <taxon>Tracheophyta</taxon>
        <taxon>Spermatophyta</taxon>
        <taxon>Magnoliopsida</taxon>
        <taxon>eudicotyledons</taxon>
        <taxon>Gunneridae</taxon>
        <taxon>Pentapetalae</taxon>
        <taxon>rosids</taxon>
        <taxon>malvids</taxon>
        <taxon>Myrtales</taxon>
        <taxon>Melastomataceae</taxon>
        <taxon>Melastomatoideae</taxon>
        <taxon>Melastomateae</taxon>
        <taxon>Melastoma</taxon>
    </lineage>
</organism>
<comment type="caution">
    <text evidence="1">The sequence shown here is derived from an EMBL/GenBank/DDBJ whole genome shotgun (WGS) entry which is preliminary data.</text>
</comment>